<dbReference type="GO" id="GO:0016776">
    <property type="term" value="F:phosphotransferase activity, phosphate group as acceptor"/>
    <property type="evidence" value="ECO:0007669"/>
    <property type="project" value="TreeGrafter"/>
</dbReference>
<dbReference type="InterPro" id="IPR040423">
    <property type="entry name" value="PEA_transferase"/>
</dbReference>
<evidence type="ECO:0000259" key="2">
    <source>
        <dbReference type="Pfam" id="PF00884"/>
    </source>
</evidence>
<feature type="transmembrane region" description="Helical" evidence="1">
    <location>
        <begin position="150"/>
        <end position="170"/>
    </location>
</feature>
<feature type="transmembrane region" description="Helical" evidence="1">
    <location>
        <begin position="123"/>
        <end position="143"/>
    </location>
</feature>
<dbReference type="Gene3D" id="3.40.720.10">
    <property type="entry name" value="Alkaline Phosphatase, subunit A"/>
    <property type="match status" value="1"/>
</dbReference>
<feature type="transmembrane region" description="Helical" evidence="1">
    <location>
        <begin position="12"/>
        <end position="34"/>
    </location>
</feature>
<dbReference type="Proteomes" id="UP001150830">
    <property type="component" value="Unassembled WGS sequence"/>
</dbReference>
<dbReference type="GO" id="GO:0005886">
    <property type="term" value="C:plasma membrane"/>
    <property type="evidence" value="ECO:0007669"/>
    <property type="project" value="UniProtKB-SubCell"/>
</dbReference>
<reference evidence="3" key="1">
    <citation type="submission" date="2022-11" db="EMBL/GenBank/DDBJ databases">
        <title>Parathalassolutuus dongxingensis gen. nov., sp. nov., a novel member of family Oceanospirillaceae isolated from a coastal shrimp pond in Guangxi, China.</title>
        <authorList>
            <person name="Chen H."/>
        </authorList>
    </citation>
    <scope>NUCLEOTIDE SEQUENCE</scope>
    <source>
        <strain evidence="3">G-43</strain>
    </source>
</reference>
<sequence>MPHHLSSRLLSLLKHLLIATLCAAALFTLDYLYIQLVRPDLIDRFTGWKATDAFWFVFGLMLAATYAPKRLVLILFGSLALIHTSEFGYLSYFGVFFGPYDIWALFFELEDTFKVVVAEPARILPFALATGVLWGLVLYLLGLPKRPANGWVSGIIMTLLFSVPAIQLYGTNKDYFRPSYSYHSLHNSLFTLNYFLAGVLPEQLIKKKGKEYAPYELLSSNIDPVNTVVLIVGESVNPAQLQITGAEVETTPYLQVMKDRGEIETGYAVSSATTTQIASGMLLNVIYEPDNPAQYISRETNLFRLAHQQGYRTHYITTQKTQSMSYYYYDSSIDTYLDYDSMQERKTHGDRRILETIKALKLDYHQKNFLVLQHRNAHIPYVDNYPAEYERFKPANSSFRETSLAQYRNSLLYFDYTMAELINYLKDQVPGQVALFYVSDHSELMGEDGLYGHRTLTPAIARVPFISYTKGIDDEVKQQLYYRSECLPTHFNVARSVAQLLGINIHDPNYQAGITYTNSLDINGSQGFLTLNLAKDLKDYGCVPNNVAQQPADVEPKQ</sequence>
<dbReference type="GO" id="GO:0016787">
    <property type="term" value="F:hydrolase activity"/>
    <property type="evidence" value="ECO:0007669"/>
    <property type="project" value="UniProtKB-KW"/>
</dbReference>
<protein>
    <submittedName>
        <fullName evidence="3">Sulfatase-like hydrolase/transferase</fullName>
    </submittedName>
</protein>
<evidence type="ECO:0000256" key="1">
    <source>
        <dbReference type="SAM" id="Phobius"/>
    </source>
</evidence>
<accession>A0A9X3IR48</accession>
<keyword evidence="3" id="KW-0378">Hydrolase</keyword>
<organism evidence="3 4">
    <name type="scientific">Parathalassolituus penaei</name>
    <dbReference type="NCBI Taxonomy" id="2997323"/>
    <lineage>
        <taxon>Bacteria</taxon>
        <taxon>Pseudomonadati</taxon>
        <taxon>Pseudomonadota</taxon>
        <taxon>Gammaproteobacteria</taxon>
        <taxon>Oceanospirillales</taxon>
        <taxon>Oceanospirillaceae</taxon>
        <taxon>Parathalassolituus</taxon>
    </lineage>
</organism>
<dbReference type="InterPro" id="IPR017850">
    <property type="entry name" value="Alkaline_phosphatase_core_sf"/>
</dbReference>
<dbReference type="PANTHER" id="PTHR30443">
    <property type="entry name" value="INNER MEMBRANE PROTEIN"/>
    <property type="match status" value="1"/>
</dbReference>
<proteinExistence type="predicted"/>
<dbReference type="RefSeq" id="WP_283173068.1">
    <property type="nucleotide sequence ID" value="NZ_JAPNOA010000019.1"/>
</dbReference>
<keyword evidence="4" id="KW-1185">Reference proteome</keyword>
<dbReference type="AlphaFoldDB" id="A0A9X3IR48"/>
<dbReference type="SUPFAM" id="SSF53649">
    <property type="entry name" value="Alkaline phosphatase-like"/>
    <property type="match status" value="1"/>
</dbReference>
<dbReference type="InterPro" id="IPR000917">
    <property type="entry name" value="Sulfatase_N"/>
</dbReference>
<name>A0A9X3IR48_9GAMM</name>
<keyword evidence="1" id="KW-0472">Membrane</keyword>
<gene>
    <name evidence="3" type="ORF">OUO13_06615</name>
</gene>
<dbReference type="PANTHER" id="PTHR30443:SF2">
    <property type="entry name" value="PHOSPHOETHANOLAMINE TRANSFERASE EPTC"/>
    <property type="match status" value="1"/>
</dbReference>
<keyword evidence="1" id="KW-1133">Transmembrane helix</keyword>
<keyword evidence="1" id="KW-0812">Transmembrane</keyword>
<feature type="transmembrane region" description="Helical" evidence="1">
    <location>
        <begin position="89"/>
        <end position="107"/>
    </location>
</feature>
<evidence type="ECO:0000313" key="3">
    <source>
        <dbReference type="EMBL" id="MCY0964852.1"/>
    </source>
</evidence>
<dbReference type="EMBL" id="JAPNOA010000019">
    <property type="protein sequence ID" value="MCY0964852.1"/>
    <property type="molecule type" value="Genomic_DNA"/>
</dbReference>
<comment type="caution">
    <text evidence="3">The sequence shown here is derived from an EMBL/GenBank/DDBJ whole genome shotgun (WGS) entry which is preliminary data.</text>
</comment>
<feature type="domain" description="Sulfatase N-terminal" evidence="2">
    <location>
        <begin position="227"/>
        <end position="503"/>
    </location>
</feature>
<dbReference type="GO" id="GO:0009244">
    <property type="term" value="P:lipopolysaccharide core region biosynthetic process"/>
    <property type="evidence" value="ECO:0007669"/>
    <property type="project" value="TreeGrafter"/>
</dbReference>
<dbReference type="Pfam" id="PF00884">
    <property type="entry name" value="Sulfatase"/>
    <property type="match status" value="1"/>
</dbReference>
<feature type="transmembrane region" description="Helical" evidence="1">
    <location>
        <begin position="54"/>
        <end position="82"/>
    </location>
</feature>
<evidence type="ECO:0000313" key="4">
    <source>
        <dbReference type="Proteomes" id="UP001150830"/>
    </source>
</evidence>